<evidence type="ECO:0000313" key="5">
    <source>
        <dbReference type="Proteomes" id="UP001190700"/>
    </source>
</evidence>
<sequence>MIVGYDKEALEKLTLAIFKEYDINGDQNLDQAEFASAISDSRLNLTRKERNLLRSEVDLDKNGKISYMEFLPVMQSLLVEYFKDSFLANKILHSSDNLQQHLFELFRALDTDATGLLKATLVRDMLEKGFEDQKLTRMQVIAIMSVANIDESGRVNYAEFIPTAAIMLHALMDMRNIKKRVDAVKRYSQLPSSQSIFKGMKIEDARQILLVAFQAADADRSGFLEPREVRSILGTIKGKLTFTQEEVNSLLTAVDENRDGRIDYKELVGFMSEVLSHMNREKYVLDSAFFHKKAEMLEEDAFNLKRDNLLGTEVKEGRTKTPRLLSKGAEMRKQRSSPQILDNDNILILLLAQTTTGF</sequence>
<dbReference type="Gene3D" id="1.10.238.10">
    <property type="entry name" value="EF-hand"/>
    <property type="match status" value="3"/>
</dbReference>
<dbReference type="Pfam" id="PF13499">
    <property type="entry name" value="EF-hand_7"/>
    <property type="match status" value="2"/>
</dbReference>
<dbReference type="Proteomes" id="UP001190700">
    <property type="component" value="Unassembled WGS sequence"/>
</dbReference>
<proteinExistence type="predicted"/>
<feature type="domain" description="EF-hand" evidence="3">
    <location>
        <begin position="9"/>
        <end position="44"/>
    </location>
</feature>
<keyword evidence="1" id="KW-0677">Repeat</keyword>
<evidence type="ECO:0000313" key="4">
    <source>
        <dbReference type="EMBL" id="KAK3280472.1"/>
    </source>
</evidence>
<organism evidence="4 5">
    <name type="scientific">Cymbomonas tetramitiformis</name>
    <dbReference type="NCBI Taxonomy" id="36881"/>
    <lineage>
        <taxon>Eukaryota</taxon>
        <taxon>Viridiplantae</taxon>
        <taxon>Chlorophyta</taxon>
        <taxon>Pyramimonadophyceae</taxon>
        <taxon>Pyramimonadales</taxon>
        <taxon>Pyramimonadaceae</taxon>
        <taxon>Cymbomonas</taxon>
    </lineage>
</organism>
<comment type="caution">
    <text evidence="4">The sequence shown here is derived from an EMBL/GenBank/DDBJ whole genome shotgun (WGS) entry which is preliminary data.</text>
</comment>
<feature type="domain" description="EF-hand" evidence="3">
    <location>
        <begin position="204"/>
        <end position="239"/>
    </location>
</feature>
<dbReference type="PANTHER" id="PTHR23048:SF0">
    <property type="entry name" value="CALMODULIN LIKE 3"/>
    <property type="match status" value="1"/>
</dbReference>
<dbReference type="SUPFAM" id="SSF47473">
    <property type="entry name" value="EF-hand"/>
    <property type="match status" value="2"/>
</dbReference>
<dbReference type="GO" id="GO:0016460">
    <property type="term" value="C:myosin II complex"/>
    <property type="evidence" value="ECO:0007669"/>
    <property type="project" value="TreeGrafter"/>
</dbReference>
<reference evidence="4 5" key="1">
    <citation type="journal article" date="2015" name="Genome Biol. Evol.">
        <title>Comparative Genomics of a Bacterivorous Green Alga Reveals Evolutionary Causalities and Consequences of Phago-Mixotrophic Mode of Nutrition.</title>
        <authorList>
            <person name="Burns J.A."/>
            <person name="Paasch A."/>
            <person name="Narechania A."/>
            <person name="Kim E."/>
        </authorList>
    </citation>
    <scope>NUCLEOTIDE SEQUENCE [LARGE SCALE GENOMIC DNA]</scope>
    <source>
        <strain evidence="4 5">PLY_AMNH</strain>
    </source>
</reference>
<keyword evidence="5" id="KW-1185">Reference proteome</keyword>
<dbReference type="EMBL" id="LGRX02004386">
    <property type="protein sequence ID" value="KAK3280472.1"/>
    <property type="molecule type" value="Genomic_DNA"/>
</dbReference>
<accession>A0AAE0LCX3</accession>
<protein>
    <recommendedName>
        <fullName evidence="3">EF-hand domain-containing protein</fullName>
    </recommendedName>
</protein>
<dbReference type="AlphaFoldDB" id="A0AAE0LCX3"/>
<dbReference type="GO" id="GO:0005509">
    <property type="term" value="F:calcium ion binding"/>
    <property type="evidence" value="ECO:0007669"/>
    <property type="project" value="InterPro"/>
</dbReference>
<evidence type="ECO:0000259" key="3">
    <source>
        <dbReference type="PROSITE" id="PS50222"/>
    </source>
</evidence>
<keyword evidence="2" id="KW-0106">Calcium</keyword>
<dbReference type="PANTHER" id="PTHR23048">
    <property type="entry name" value="MYOSIN LIGHT CHAIN 1, 3"/>
    <property type="match status" value="1"/>
</dbReference>
<dbReference type="InterPro" id="IPR002048">
    <property type="entry name" value="EF_hand_dom"/>
</dbReference>
<dbReference type="InterPro" id="IPR011992">
    <property type="entry name" value="EF-hand-dom_pair"/>
</dbReference>
<feature type="domain" description="EF-hand" evidence="3">
    <location>
        <begin position="56"/>
        <end position="80"/>
    </location>
</feature>
<evidence type="ECO:0000256" key="2">
    <source>
        <dbReference type="ARBA" id="ARBA00022837"/>
    </source>
</evidence>
<gene>
    <name evidence="4" type="ORF">CYMTET_11696</name>
</gene>
<evidence type="ECO:0000256" key="1">
    <source>
        <dbReference type="ARBA" id="ARBA00022737"/>
    </source>
</evidence>
<name>A0AAE0LCX3_9CHLO</name>
<dbReference type="PROSITE" id="PS50222">
    <property type="entry name" value="EF_HAND_2"/>
    <property type="match status" value="4"/>
</dbReference>
<feature type="domain" description="EF-hand" evidence="3">
    <location>
        <begin position="242"/>
        <end position="277"/>
    </location>
</feature>
<dbReference type="PROSITE" id="PS00018">
    <property type="entry name" value="EF_HAND_1"/>
    <property type="match status" value="4"/>
</dbReference>
<dbReference type="InterPro" id="IPR050230">
    <property type="entry name" value="CALM/Myosin/TropC-like"/>
</dbReference>
<dbReference type="InterPro" id="IPR018247">
    <property type="entry name" value="EF_Hand_1_Ca_BS"/>
</dbReference>
<dbReference type="SMART" id="SM00054">
    <property type="entry name" value="EFh"/>
    <property type="match status" value="5"/>
</dbReference>